<evidence type="ECO:0000313" key="1">
    <source>
        <dbReference type="EMBL" id="ORY14025.1"/>
    </source>
</evidence>
<protein>
    <submittedName>
        <fullName evidence="1">Uncharacterized protein</fullName>
    </submittedName>
</protein>
<evidence type="ECO:0000313" key="2">
    <source>
        <dbReference type="Proteomes" id="UP000193144"/>
    </source>
</evidence>
<accession>A0A1Y1ZW88</accession>
<gene>
    <name evidence="1" type="ORF">BCR34DRAFT_244480</name>
</gene>
<dbReference type="EMBL" id="MCFA01000036">
    <property type="protein sequence ID" value="ORY14025.1"/>
    <property type="molecule type" value="Genomic_DNA"/>
</dbReference>
<dbReference type="Proteomes" id="UP000193144">
    <property type="component" value="Unassembled WGS sequence"/>
</dbReference>
<sequence>MPSLLPDFGKRIDIIIPTETPRHRGPASTLPVRVLAESLIERATSVDEASTRVRTLFVPQRESLPVLEKEAATVVGGFWGRIASLRHNLREVSRTAAHHAPGAVWLHSERRCSDQEEHPRFCTLVTTCRRAQSGTSLFWSLLLSRLCAVATTPRRLCHRDAAAHPPCNPSQSACELTAYPAA</sequence>
<keyword evidence="2" id="KW-1185">Reference proteome</keyword>
<organism evidence="1 2">
    <name type="scientific">Clohesyomyces aquaticus</name>
    <dbReference type="NCBI Taxonomy" id="1231657"/>
    <lineage>
        <taxon>Eukaryota</taxon>
        <taxon>Fungi</taxon>
        <taxon>Dikarya</taxon>
        <taxon>Ascomycota</taxon>
        <taxon>Pezizomycotina</taxon>
        <taxon>Dothideomycetes</taxon>
        <taxon>Pleosporomycetidae</taxon>
        <taxon>Pleosporales</taxon>
        <taxon>Lindgomycetaceae</taxon>
        <taxon>Clohesyomyces</taxon>
    </lineage>
</organism>
<comment type="caution">
    <text evidence="1">The sequence shown here is derived from an EMBL/GenBank/DDBJ whole genome shotgun (WGS) entry which is preliminary data.</text>
</comment>
<name>A0A1Y1ZW88_9PLEO</name>
<dbReference type="AlphaFoldDB" id="A0A1Y1ZW88"/>
<reference evidence="1 2" key="1">
    <citation type="submission" date="2016-07" db="EMBL/GenBank/DDBJ databases">
        <title>Pervasive Adenine N6-methylation of Active Genes in Fungi.</title>
        <authorList>
            <consortium name="DOE Joint Genome Institute"/>
            <person name="Mondo S.J."/>
            <person name="Dannebaum R.O."/>
            <person name="Kuo R.C."/>
            <person name="Labutti K."/>
            <person name="Haridas S."/>
            <person name="Kuo A."/>
            <person name="Salamov A."/>
            <person name="Ahrendt S.R."/>
            <person name="Lipzen A."/>
            <person name="Sullivan W."/>
            <person name="Andreopoulos W.B."/>
            <person name="Clum A."/>
            <person name="Lindquist E."/>
            <person name="Daum C."/>
            <person name="Ramamoorthy G.K."/>
            <person name="Gryganskyi A."/>
            <person name="Culley D."/>
            <person name="Magnuson J.K."/>
            <person name="James T.Y."/>
            <person name="O'Malley M.A."/>
            <person name="Stajich J.E."/>
            <person name="Spatafora J.W."/>
            <person name="Visel A."/>
            <person name="Grigoriev I.V."/>
        </authorList>
    </citation>
    <scope>NUCLEOTIDE SEQUENCE [LARGE SCALE GENOMIC DNA]</scope>
    <source>
        <strain evidence="1 2">CBS 115471</strain>
    </source>
</reference>
<proteinExistence type="predicted"/>